<sequence length="287" mass="32280">MINQKLNSAINWQKYLQYFEWDKILTNLIQSIVWIIFFSILFIIIRKIGRGLINHFFKRYRSKYADNFVEKRISTFHSLSLNVFMYSLWFFWIYSILSVIGIPVGTLVASAGIFSLAIGLGAQGFVSDIVSGFFIILEKQAEVGEYVQIGTIKGTVAAVGLRTTQIVSDDGTLNFIPNRSITTISNMSRNNMVAMIQITILPETPIQQALEIIEQVNTKKTPEYPEIVDSPNVLGTVTLPTGKLALQINITAKNGTQGKISHDFLGFYLEALQQADILLPSQNYPNQ</sequence>
<dbReference type="InterPro" id="IPR023408">
    <property type="entry name" value="MscS_beta-dom_sf"/>
</dbReference>
<feature type="domain" description="Mechanosensitive ion channel MscS" evidence="8">
    <location>
        <begin position="126"/>
        <end position="189"/>
    </location>
</feature>
<name>A0A0R2D255_9LACO</name>
<dbReference type="Gene3D" id="1.10.287.1260">
    <property type="match status" value="1"/>
</dbReference>
<keyword evidence="4 7" id="KW-0812">Transmembrane</keyword>
<dbReference type="PATRIC" id="fig|1423802.4.peg.427"/>
<comment type="similarity">
    <text evidence="2">Belongs to the MscS (TC 1.A.23) family.</text>
</comment>
<dbReference type="InterPro" id="IPR045276">
    <property type="entry name" value="YbiO_bact"/>
</dbReference>
<evidence type="ECO:0000256" key="2">
    <source>
        <dbReference type="ARBA" id="ARBA00008017"/>
    </source>
</evidence>
<comment type="caution">
    <text evidence="10">The sequence shown here is derived from an EMBL/GenBank/DDBJ whole genome shotgun (WGS) entry which is preliminary data.</text>
</comment>
<dbReference type="InterPro" id="IPR049142">
    <property type="entry name" value="MS_channel_1st"/>
</dbReference>
<feature type="transmembrane region" description="Helical" evidence="7">
    <location>
        <begin position="81"/>
        <end position="102"/>
    </location>
</feature>
<dbReference type="SUPFAM" id="SSF82861">
    <property type="entry name" value="Mechanosensitive channel protein MscS (YggB), transmembrane region"/>
    <property type="match status" value="1"/>
</dbReference>
<dbReference type="Pfam" id="PF00924">
    <property type="entry name" value="MS_channel_2nd"/>
    <property type="match status" value="1"/>
</dbReference>
<evidence type="ECO:0000259" key="8">
    <source>
        <dbReference type="Pfam" id="PF00924"/>
    </source>
</evidence>
<gene>
    <name evidence="10" type="ORF">FC56_GL000416</name>
</gene>
<dbReference type="Proteomes" id="UP000051256">
    <property type="component" value="Unassembled WGS sequence"/>
</dbReference>
<evidence type="ECO:0000256" key="7">
    <source>
        <dbReference type="SAM" id="Phobius"/>
    </source>
</evidence>
<dbReference type="PANTHER" id="PTHR30460">
    <property type="entry name" value="MODERATE CONDUCTANCE MECHANOSENSITIVE CHANNEL YBIO"/>
    <property type="match status" value="1"/>
</dbReference>
<protein>
    <submittedName>
        <fullName evidence="10">Small-conductance mechanosensitive channel</fullName>
    </submittedName>
</protein>
<feature type="transmembrane region" description="Helical" evidence="7">
    <location>
        <begin position="24"/>
        <end position="45"/>
    </location>
</feature>
<dbReference type="STRING" id="1423802.FC56_GL000416"/>
<dbReference type="EMBL" id="AYZR01000008">
    <property type="protein sequence ID" value="KRM93699.1"/>
    <property type="molecule type" value="Genomic_DNA"/>
</dbReference>
<evidence type="ECO:0000256" key="4">
    <source>
        <dbReference type="ARBA" id="ARBA00022692"/>
    </source>
</evidence>
<feature type="domain" description="Mechanosensitive ion channel transmembrane helices 2/3" evidence="9">
    <location>
        <begin position="83"/>
        <end position="123"/>
    </location>
</feature>
<evidence type="ECO:0000313" key="10">
    <source>
        <dbReference type="EMBL" id="KRM93699.1"/>
    </source>
</evidence>
<dbReference type="Gene3D" id="3.30.70.100">
    <property type="match status" value="1"/>
</dbReference>
<dbReference type="InterPro" id="IPR010920">
    <property type="entry name" value="LSM_dom_sf"/>
</dbReference>
<dbReference type="AlphaFoldDB" id="A0A0R2D255"/>
<evidence type="ECO:0000256" key="3">
    <source>
        <dbReference type="ARBA" id="ARBA00022475"/>
    </source>
</evidence>
<evidence type="ECO:0000256" key="6">
    <source>
        <dbReference type="ARBA" id="ARBA00023136"/>
    </source>
</evidence>
<dbReference type="Gene3D" id="2.30.30.60">
    <property type="match status" value="1"/>
</dbReference>
<keyword evidence="5 7" id="KW-1133">Transmembrane helix</keyword>
<organism evidence="10 11">
    <name type="scientific">Lentilactobacillus senioris DSM 24302 = JCM 17472</name>
    <dbReference type="NCBI Taxonomy" id="1423802"/>
    <lineage>
        <taxon>Bacteria</taxon>
        <taxon>Bacillati</taxon>
        <taxon>Bacillota</taxon>
        <taxon>Bacilli</taxon>
        <taxon>Lactobacillales</taxon>
        <taxon>Lactobacillaceae</taxon>
        <taxon>Lentilactobacillus</taxon>
    </lineage>
</organism>
<proteinExistence type="inferred from homology"/>
<evidence type="ECO:0000313" key="11">
    <source>
        <dbReference type="Proteomes" id="UP000051256"/>
    </source>
</evidence>
<dbReference type="InterPro" id="IPR011014">
    <property type="entry name" value="MscS_channel_TM-2"/>
</dbReference>
<feature type="transmembrane region" description="Helical" evidence="7">
    <location>
        <begin position="108"/>
        <end position="137"/>
    </location>
</feature>
<evidence type="ECO:0000256" key="5">
    <source>
        <dbReference type="ARBA" id="ARBA00022989"/>
    </source>
</evidence>
<dbReference type="SUPFAM" id="SSF50182">
    <property type="entry name" value="Sm-like ribonucleoproteins"/>
    <property type="match status" value="1"/>
</dbReference>
<dbReference type="Pfam" id="PF21088">
    <property type="entry name" value="MS_channel_1st"/>
    <property type="match status" value="1"/>
</dbReference>
<dbReference type="GO" id="GO:0008381">
    <property type="term" value="F:mechanosensitive monoatomic ion channel activity"/>
    <property type="evidence" value="ECO:0007669"/>
    <property type="project" value="InterPro"/>
</dbReference>
<accession>A0A0R2D255</accession>
<evidence type="ECO:0000259" key="9">
    <source>
        <dbReference type="Pfam" id="PF21088"/>
    </source>
</evidence>
<keyword evidence="6 7" id="KW-0472">Membrane</keyword>
<keyword evidence="3" id="KW-1003">Cell membrane</keyword>
<reference evidence="10 11" key="1">
    <citation type="journal article" date="2015" name="Genome Announc.">
        <title>Expanding the biotechnology potential of lactobacilli through comparative genomics of 213 strains and associated genera.</title>
        <authorList>
            <person name="Sun Z."/>
            <person name="Harris H.M."/>
            <person name="McCann A."/>
            <person name="Guo C."/>
            <person name="Argimon S."/>
            <person name="Zhang W."/>
            <person name="Yang X."/>
            <person name="Jeffery I.B."/>
            <person name="Cooney J.C."/>
            <person name="Kagawa T.F."/>
            <person name="Liu W."/>
            <person name="Song Y."/>
            <person name="Salvetti E."/>
            <person name="Wrobel A."/>
            <person name="Rasinkangas P."/>
            <person name="Parkhill J."/>
            <person name="Rea M.C."/>
            <person name="O'Sullivan O."/>
            <person name="Ritari J."/>
            <person name="Douillard F.P."/>
            <person name="Paul Ross R."/>
            <person name="Yang R."/>
            <person name="Briner A.E."/>
            <person name="Felis G.E."/>
            <person name="de Vos W.M."/>
            <person name="Barrangou R."/>
            <person name="Klaenhammer T.R."/>
            <person name="Caufield P.W."/>
            <person name="Cui Y."/>
            <person name="Zhang H."/>
            <person name="O'Toole P.W."/>
        </authorList>
    </citation>
    <scope>NUCLEOTIDE SEQUENCE [LARGE SCALE GENOMIC DNA]</scope>
    <source>
        <strain evidence="10 11">DSM 24302</strain>
    </source>
</reference>
<dbReference type="InterPro" id="IPR006685">
    <property type="entry name" value="MscS_channel_2nd"/>
</dbReference>
<dbReference type="PANTHER" id="PTHR30460:SF0">
    <property type="entry name" value="MODERATE CONDUCTANCE MECHANOSENSITIVE CHANNEL YBIO"/>
    <property type="match status" value="1"/>
</dbReference>
<dbReference type="RefSeq" id="WP_056978232.1">
    <property type="nucleotide sequence ID" value="NZ_AYZR01000008.1"/>
</dbReference>
<dbReference type="GO" id="GO:0005886">
    <property type="term" value="C:plasma membrane"/>
    <property type="evidence" value="ECO:0007669"/>
    <property type="project" value="UniProtKB-SubCell"/>
</dbReference>
<evidence type="ECO:0000256" key="1">
    <source>
        <dbReference type="ARBA" id="ARBA00004651"/>
    </source>
</evidence>
<keyword evidence="11" id="KW-1185">Reference proteome</keyword>
<comment type="subcellular location">
    <subcellularLocation>
        <location evidence="1">Cell membrane</location>
        <topology evidence="1">Multi-pass membrane protein</topology>
    </subcellularLocation>
</comment>